<name>A0AC34GRK1_9BILA</name>
<evidence type="ECO:0000313" key="2">
    <source>
        <dbReference type="WBParaSite" id="ES5_v2.g7259.t1"/>
    </source>
</evidence>
<accession>A0AC34GRK1</accession>
<reference evidence="2" key="1">
    <citation type="submission" date="2022-11" db="UniProtKB">
        <authorList>
            <consortium name="WormBaseParasite"/>
        </authorList>
    </citation>
    <scope>IDENTIFICATION</scope>
</reference>
<sequence length="509" mass="58938">MLKPVEELLPNYQTFETPANIDEIVEYPPAKWPVEIFPTFITKMDNEQNDDSNNNFENLPLIEKIEVEQNLNVSINNDKLDGMVNTHVDNFTAATDKPKYVESVETKDKNGKQFHVEDFWKSVFSVFNESKNETQFNMDKLENKTIFNENKNDTVADDETIKLLDELNISFNDTENVENKNEIQTEIESSVENDKDEQEYDYNGIISNKIFSEKINEEPETYKNIFLSTESDDKNDTVQNEKQKYANNETLESEGIFGEIIVNDANFTANKTSNDSFEGSALIDDELVLDEFERQSASMDDEDGDDDFDTIWNSQKSNPIKIAPLFGPTILPIKIEPKMKEMHKCFCSEIKECLSEAWESYKEESDENMLTKCSLTFLKDDCTFNGFAEKILVEAVENKDDVTMENCSCTENKQSLFNKKMQKCFNRNSCFLQNSELLLNKMRPFCVEKVKKLTILNALNLSNDQILALKSEYVKTFDEEFEDGRITNPGRNIISRFFYGLRNKFCETF</sequence>
<dbReference type="WBParaSite" id="ES5_v2.g7259.t1">
    <property type="protein sequence ID" value="ES5_v2.g7259.t1"/>
    <property type="gene ID" value="ES5_v2.g7259"/>
</dbReference>
<proteinExistence type="predicted"/>
<evidence type="ECO:0000313" key="1">
    <source>
        <dbReference type="Proteomes" id="UP000887579"/>
    </source>
</evidence>
<dbReference type="Proteomes" id="UP000887579">
    <property type="component" value="Unplaced"/>
</dbReference>
<organism evidence="1 2">
    <name type="scientific">Panagrolaimus sp. ES5</name>
    <dbReference type="NCBI Taxonomy" id="591445"/>
    <lineage>
        <taxon>Eukaryota</taxon>
        <taxon>Metazoa</taxon>
        <taxon>Ecdysozoa</taxon>
        <taxon>Nematoda</taxon>
        <taxon>Chromadorea</taxon>
        <taxon>Rhabditida</taxon>
        <taxon>Tylenchina</taxon>
        <taxon>Panagrolaimomorpha</taxon>
        <taxon>Panagrolaimoidea</taxon>
        <taxon>Panagrolaimidae</taxon>
        <taxon>Panagrolaimus</taxon>
    </lineage>
</organism>
<protein>
    <submittedName>
        <fullName evidence="2">Uncharacterized protein</fullName>
    </submittedName>
</protein>